<accession>X7ZBJ3</accession>
<proteinExistence type="predicted"/>
<reference evidence="3" key="1">
    <citation type="submission" date="2014-01" db="EMBL/GenBank/DDBJ databases">
        <authorList>
            <person name="Brown-Elliot B."/>
            <person name="Wallace R."/>
            <person name="Lenaerts A."/>
            <person name="Ordway D."/>
            <person name="DeGroote M.A."/>
            <person name="Parker T."/>
            <person name="Sizemore C."/>
            <person name="Tallon L.J."/>
            <person name="Sadzewicz L.K."/>
            <person name="Sengamalay N."/>
            <person name="Fraser C.M."/>
            <person name="Hine E."/>
            <person name="Shefchek K.A."/>
            <person name="Das S.P."/>
            <person name="Tettelin H."/>
        </authorList>
    </citation>
    <scope>NUCLEOTIDE SEQUENCE [LARGE SCALE GENOMIC DNA]</scope>
    <source>
        <strain evidence="3">4042</strain>
    </source>
</reference>
<dbReference type="PANTHER" id="PTHR40758:SF1">
    <property type="entry name" value="CONSERVED PROTEIN"/>
    <property type="match status" value="1"/>
</dbReference>
<dbReference type="GO" id="GO:0005886">
    <property type="term" value="C:plasma membrane"/>
    <property type="evidence" value="ECO:0007669"/>
    <property type="project" value="TreeGrafter"/>
</dbReference>
<dbReference type="PATRIC" id="fig|1299334.3.peg.8204"/>
<evidence type="ECO:0000256" key="1">
    <source>
        <dbReference type="SAM" id="MobiDB-lite"/>
    </source>
</evidence>
<dbReference type="PANTHER" id="PTHR40758">
    <property type="entry name" value="CONSERVED PROTEIN"/>
    <property type="match status" value="1"/>
</dbReference>
<dbReference type="EMBL" id="JAOB01000080">
    <property type="protein sequence ID" value="EUA15955.1"/>
    <property type="molecule type" value="Genomic_DNA"/>
</dbReference>
<dbReference type="AlphaFoldDB" id="X7ZBJ3"/>
<dbReference type="Pfam" id="PF07398">
    <property type="entry name" value="MDMPI_C"/>
    <property type="match status" value="1"/>
</dbReference>
<evidence type="ECO:0000313" key="3">
    <source>
        <dbReference type="EMBL" id="EUA15955.1"/>
    </source>
</evidence>
<feature type="region of interest" description="Disordered" evidence="1">
    <location>
        <begin position="40"/>
        <end position="94"/>
    </location>
</feature>
<organism evidence="3">
    <name type="scientific">Mycobacterium xenopi 4042</name>
    <dbReference type="NCBI Taxonomy" id="1299334"/>
    <lineage>
        <taxon>Bacteria</taxon>
        <taxon>Bacillati</taxon>
        <taxon>Actinomycetota</taxon>
        <taxon>Actinomycetes</taxon>
        <taxon>Mycobacteriales</taxon>
        <taxon>Mycobacteriaceae</taxon>
        <taxon>Mycobacterium</taxon>
    </lineage>
</organism>
<feature type="domain" description="MDMPI C-terminal" evidence="2">
    <location>
        <begin position="20"/>
        <end position="78"/>
    </location>
</feature>
<feature type="compositionally biased region" description="Low complexity" evidence="1">
    <location>
        <begin position="75"/>
        <end position="94"/>
    </location>
</feature>
<evidence type="ECO:0000259" key="2">
    <source>
        <dbReference type="Pfam" id="PF07398"/>
    </source>
</evidence>
<comment type="caution">
    <text evidence="3">The sequence shown here is derived from an EMBL/GenBank/DDBJ whole genome shotgun (WGS) entry which is preliminary data.</text>
</comment>
<dbReference type="InterPro" id="IPR010872">
    <property type="entry name" value="MDMPI_C-term_domain"/>
</dbReference>
<protein>
    <submittedName>
        <fullName evidence="3">MDMPI C-terminal domain protein</fullName>
    </submittedName>
</protein>
<sequence>MHRADAALALGAEYTLEPALAADAISEWLERVAGQAGRDGAALPLEPGNTVHLHATDPGWAHPANGPSKPVTAGSPGRTSTARARSRCAAAPPS</sequence>
<gene>
    <name evidence="3" type="ORF">I553_0929</name>
</gene>
<name>X7ZBJ3_MYCXE</name>